<keyword evidence="2" id="KW-0472">Membrane</keyword>
<evidence type="ECO:0000256" key="1">
    <source>
        <dbReference type="SAM" id="MobiDB-lite"/>
    </source>
</evidence>
<feature type="region of interest" description="Disordered" evidence="1">
    <location>
        <begin position="1"/>
        <end position="21"/>
    </location>
</feature>
<sequence>MSRLFDMSAYAPPPRQPSPPGRLLRPRRLWWVVAGVIAAAGLITGAVLLITAVTGAFPRQTFAPGETVSVSLKRDPQPAFYVTDAGSPDDSCYAQGPDGQRIDPRRLSANTHITVNDNGTQWHVLSRLRLPSDGTYQVTCLKSATNAGARYGIGTPPKAARIAVAILIPVGALAIALVITIVTAVRRNAHRRRLMAPPPGYV</sequence>
<keyword evidence="4" id="KW-1185">Reference proteome</keyword>
<keyword evidence="2" id="KW-1133">Transmembrane helix</keyword>
<protein>
    <submittedName>
        <fullName evidence="3">Uncharacterized protein</fullName>
    </submittedName>
</protein>
<evidence type="ECO:0000256" key="2">
    <source>
        <dbReference type="SAM" id="Phobius"/>
    </source>
</evidence>
<reference evidence="3 4" key="1">
    <citation type="submission" date="2019-06" db="EMBL/GenBank/DDBJ databases">
        <title>Sequencing the genomes of 1000 actinobacteria strains.</title>
        <authorList>
            <person name="Klenk H.-P."/>
        </authorList>
    </citation>
    <scope>NUCLEOTIDE SEQUENCE [LARGE SCALE GENOMIC DNA]</scope>
    <source>
        <strain evidence="3 4">DSM 102200</strain>
    </source>
</reference>
<feature type="transmembrane region" description="Helical" evidence="2">
    <location>
        <begin position="29"/>
        <end position="57"/>
    </location>
</feature>
<dbReference type="EMBL" id="VFOZ01000001">
    <property type="protein sequence ID" value="TQL96135.1"/>
    <property type="molecule type" value="Genomic_DNA"/>
</dbReference>
<dbReference type="Proteomes" id="UP000316096">
    <property type="component" value="Unassembled WGS sequence"/>
</dbReference>
<keyword evidence="2" id="KW-0812">Transmembrane</keyword>
<dbReference type="AlphaFoldDB" id="A0A543CGC3"/>
<comment type="caution">
    <text evidence="3">The sequence shown here is derived from an EMBL/GenBank/DDBJ whole genome shotgun (WGS) entry which is preliminary data.</text>
</comment>
<accession>A0A543CGC3</accession>
<evidence type="ECO:0000313" key="4">
    <source>
        <dbReference type="Proteomes" id="UP000316096"/>
    </source>
</evidence>
<evidence type="ECO:0000313" key="3">
    <source>
        <dbReference type="EMBL" id="TQL96135.1"/>
    </source>
</evidence>
<proteinExistence type="predicted"/>
<organism evidence="3 4">
    <name type="scientific">Actinoallomurus bryophytorum</name>
    <dbReference type="NCBI Taxonomy" id="1490222"/>
    <lineage>
        <taxon>Bacteria</taxon>
        <taxon>Bacillati</taxon>
        <taxon>Actinomycetota</taxon>
        <taxon>Actinomycetes</taxon>
        <taxon>Streptosporangiales</taxon>
        <taxon>Thermomonosporaceae</taxon>
        <taxon>Actinoallomurus</taxon>
    </lineage>
</organism>
<feature type="compositionally biased region" description="Pro residues" evidence="1">
    <location>
        <begin position="11"/>
        <end position="20"/>
    </location>
</feature>
<feature type="transmembrane region" description="Helical" evidence="2">
    <location>
        <begin position="162"/>
        <end position="185"/>
    </location>
</feature>
<name>A0A543CGC3_9ACTN</name>
<gene>
    <name evidence="3" type="ORF">FB559_1657</name>
</gene>